<feature type="compositionally biased region" description="Acidic residues" evidence="2">
    <location>
        <begin position="425"/>
        <end position="436"/>
    </location>
</feature>
<feature type="region of interest" description="Disordered" evidence="2">
    <location>
        <begin position="394"/>
        <end position="460"/>
    </location>
</feature>
<dbReference type="AlphaFoldDB" id="A0A9N9PZH4"/>
<keyword evidence="3" id="KW-0812">Transmembrane</keyword>
<dbReference type="EMBL" id="CAJVRL010000092">
    <property type="protein sequence ID" value="CAG8959722.1"/>
    <property type="molecule type" value="Genomic_DNA"/>
</dbReference>
<evidence type="ECO:0000313" key="5">
    <source>
        <dbReference type="Proteomes" id="UP000696280"/>
    </source>
</evidence>
<dbReference type="OrthoDB" id="10422967at2759"/>
<feature type="compositionally biased region" description="Low complexity" evidence="2">
    <location>
        <begin position="132"/>
        <end position="141"/>
    </location>
</feature>
<name>A0A9N9PZH4_9HELO</name>
<evidence type="ECO:0000256" key="3">
    <source>
        <dbReference type="SAM" id="Phobius"/>
    </source>
</evidence>
<organism evidence="4 5">
    <name type="scientific">Hymenoscyphus fraxineus</name>
    <dbReference type="NCBI Taxonomy" id="746836"/>
    <lineage>
        <taxon>Eukaryota</taxon>
        <taxon>Fungi</taxon>
        <taxon>Dikarya</taxon>
        <taxon>Ascomycota</taxon>
        <taxon>Pezizomycotina</taxon>
        <taxon>Leotiomycetes</taxon>
        <taxon>Helotiales</taxon>
        <taxon>Helotiaceae</taxon>
        <taxon>Hymenoscyphus</taxon>
    </lineage>
</organism>
<feature type="region of interest" description="Disordered" evidence="2">
    <location>
        <begin position="132"/>
        <end position="154"/>
    </location>
</feature>
<keyword evidence="3" id="KW-0472">Membrane</keyword>
<feature type="compositionally biased region" description="Basic and acidic residues" evidence="2">
    <location>
        <begin position="437"/>
        <end position="460"/>
    </location>
</feature>
<feature type="transmembrane region" description="Helical" evidence="3">
    <location>
        <begin position="36"/>
        <end position="61"/>
    </location>
</feature>
<feature type="transmembrane region" description="Helical" evidence="3">
    <location>
        <begin position="159"/>
        <end position="181"/>
    </location>
</feature>
<evidence type="ECO:0000313" key="4">
    <source>
        <dbReference type="EMBL" id="CAG8959722.1"/>
    </source>
</evidence>
<sequence>MPPPLNPNVKRDRRRPKKLPKATLHTNKEVPLLDEVIMGIMGGLLVSILGLVLMEIFLFILECEREHRFDPLKELLSSLFLFFSQSENLVLFKQFVAFGIYFLGSSILELPYELFFSVGWNQFPRIGMTNLTTTPKSTSTHKNSKGNANGAKTSHPTRLMTISVPALGIAAFAFGLCALGAPCITDPQVPLSYLFIWASFAIPYIYHAIIDLVNVPRGDIIEQQKKPVDVEGDINRYANKTLPEILPSSLVQQFESLSESLNQLKMITKNIVEKGKESEINPFTNLAERAKQVIENLNDTTEKEPEIKMEAYHCVLRQWRPSFPSEPPGRPSRHSRRERIHVLETQNSLLKEKIKRLEKANKKLKEAAVKKEKDHANMSKFVETFFQDSSFDKSVAEEGEETSDAIATPPSTDNSVEEMEKVVEVIEEEKLDADDEERLRDLEKEMREAGGHESDDGVLV</sequence>
<keyword evidence="3" id="KW-1133">Transmembrane helix</keyword>
<feature type="coiled-coil region" evidence="1">
    <location>
        <begin position="340"/>
        <end position="377"/>
    </location>
</feature>
<accession>A0A9N9PZH4</accession>
<feature type="transmembrane region" description="Helical" evidence="3">
    <location>
        <begin position="193"/>
        <end position="215"/>
    </location>
</feature>
<protein>
    <submittedName>
        <fullName evidence="4">Uncharacterized protein</fullName>
    </submittedName>
</protein>
<keyword evidence="5" id="KW-1185">Reference proteome</keyword>
<gene>
    <name evidence="4" type="ORF">HYFRA_00001628</name>
</gene>
<dbReference type="Proteomes" id="UP000696280">
    <property type="component" value="Unassembled WGS sequence"/>
</dbReference>
<evidence type="ECO:0000256" key="1">
    <source>
        <dbReference type="SAM" id="Coils"/>
    </source>
</evidence>
<reference evidence="4" key="1">
    <citation type="submission" date="2021-07" db="EMBL/GenBank/DDBJ databases">
        <authorList>
            <person name="Durling M."/>
        </authorList>
    </citation>
    <scope>NUCLEOTIDE SEQUENCE</scope>
</reference>
<comment type="caution">
    <text evidence="4">The sequence shown here is derived from an EMBL/GenBank/DDBJ whole genome shotgun (WGS) entry which is preliminary data.</text>
</comment>
<proteinExistence type="predicted"/>
<evidence type="ECO:0000256" key="2">
    <source>
        <dbReference type="SAM" id="MobiDB-lite"/>
    </source>
</evidence>
<keyword evidence="1" id="KW-0175">Coiled coil</keyword>